<dbReference type="EMBL" id="CP076114">
    <property type="protein sequence ID" value="UUD66241.1"/>
    <property type="molecule type" value="Genomic_DNA"/>
</dbReference>
<evidence type="ECO:0008006" key="6">
    <source>
        <dbReference type="Google" id="ProtNLM"/>
    </source>
</evidence>
<protein>
    <recommendedName>
        <fullName evidence="6">N-acetyltransferase</fullName>
    </recommendedName>
</protein>
<name>A0ABY5JDT1_9GAMM</name>
<evidence type="ECO:0000256" key="2">
    <source>
        <dbReference type="SAM" id="MobiDB-lite"/>
    </source>
</evidence>
<gene>
    <name evidence="4" type="ORF">D16iCDA_21125</name>
</gene>
<keyword evidence="5" id="KW-1185">Reference proteome</keyword>
<feature type="region of interest" description="Disordered" evidence="2">
    <location>
        <begin position="1"/>
        <end position="31"/>
    </location>
</feature>
<evidence type="ECO:0000313" key="5">
    <source>
        <dbReference type="Proteomes" id="UP000887421"/>
    </source>
</evidence>
<evidence type="ECO:0000313" key="4">
    <source>
        <dbReference type="EMBL" id="UUD66241.1"/>
    </source>
</evidence>
<evidence type="ECO:0000256" key="1">
    <source>
        <dbReference type="SAM" id="Coils"/>
    </source>
</evidence>
<keyword evidence="3" id="KW-0812">Transmembrane</keyword>
<accession>A0ABY5JDT1</accession>
<proteinExistence type="predicted"/>
<dbReference type="Proteomes" id="UP000887421">
    <property type="component" value="Chromosome"/>
</dbReference>
<sequence>MCGGLSRNAPCPTAKRQPRRAGNRTGRSVAPLAKLGPEHFRLLRLAALPIDRHTGARPLRFVQLGRVERHSKEQSLLRLSVQLPGQQVRKEQNVLELWLDHRAKEARFGPDNGFNLEPQNRGLGRFLLAQAAAWAKQHCAHYTLETGPLPSRDAMSEEARARRDHCLKAQGFAVDYQDGQLKANYSASRLNALHSDWNAEKVRFIDQLDAAQMLQQADQNLHEQDAQLRKQHERLEQLKREDGGLRFTIACLVAFSLFQAGLLIWIATH</sequence>
<organism evidence="4 5">
    <name type="scientific">Phytopseudomonas seleniipraecipitans</name>
    <dbReference type="NCBI Taxonomy" id="640205"/>
    <lineage>
        <taxon>Bacteria</taxon>
        <taxon>Pseudomonadati</taxon>
        <taxon>Pseudomonadota</taxon>
        <taxon>Gammaproteobacteria</taxon>
        <taxon>Pseudomonadales</taxon>
        <taxon>Pseudomonadaceae</taxon>
        <taxon>Phytopseudomonas</taxon>
    </lineage>
</organism>
<keyword evidence="3" id="KW-0472">Membrane</keyword>
<feature type="transmembrane region" description="Helical" evidence="3">
    <location>
        <begin position="244"/>
        <end position="267"/>
    </location>
</feature>
<reference evidence="4" key="1">
    <citation type="submission" date="2021-05" db="EMBL/GenBank/DDBJ databases">
        <title>Complete genome sequence of Pseudomonas seleniipraecipitans strain D1-6.</title>
        <authorList>
            <person name="Lafi F."/>
            <person name="Eida A."/>
            <person name="Alam I."/>
            <person name="Hert H."/>
            <person name="Saad M."/>
        </authorList>
    </citation>
    <scope>NUCLEOTIDE SEQUENCE</scope>
    <source>
        <strain evidence="4">D1-6</strain>
    </source>
</reference>
<keyword evidence="3" id="KW-1133">Transmembrane helix</keyword>
<feature type="coiled-coil region" evidence="1">
    <location>
        <begin position="214"/>
        <end position="241"/>
    </location>
</feature>
<keyword evidence="1" id="KW-0175">Coiled coil</keyword>
<evidence type="ECO:0000256" key="3">
    <source>
        <dbReference type="SAM" id="Phobius"/>
    </source>
</evidence>